<reference evidence="13" key="1">
    <citation type="journal article" date="2019" name="Int. J. Syst. Evol. Microbiol.">
        <title>The Global Catalogue of Microorganisms (GCM) 10K type strain sequencing project: providing services to taxonomists for standard genome sequencing and annotation.</title>
        <authorList>
            <consortium name="The Broad Institute Genomics Platform"/>
            <consortium name="The Broad Institute Genome Sequencing Center for Infectious Disease"/>
            <person name="Wu L."/>
            <person name="Ma J."/>
        </authorList>
    </citation>
    <scope>NUCLEOTIDE SEQUENCE [LARGE SCALE GENOMIC DNA]</scope>
    <source>
        <strain evidence="13">KCTC 62784</strain>
    </source>
</reference>
<evidence type="ECO:0000256" key="4">
    <source>
        <dbReference type="ARBA" id="ARBA00016507"/>
    </source>
</evidence>
<evidence type="ECO:0000256" key="7">
    <source>
        <dbReference type="ARBA" id="ARBA00022795"/>
    </source>
</evidence>
<sequence length="269" mass="30145">MPVERKRGFIRPDSNTPADEQPQTWGLPDYDLDSGNSARETALNYDPSWTPRDEVAEDESEPQPFSVEDLESIRQAAYQEGQEQGYAEGFQSGVEQGKEEGYRVGHEEGVTAGHQEGLQAGQEHMDQQVKQFVEMANQFSQPLELMNAQVEKQLVDMVLTMVKEVVHVEVKTNPQIILDTVKASVESLPIAGHAITLKLHPDDVDIVKQAYGEQEVDSRNWTLVSEPALDRGDVQIEASDSSVNYRMEERIRAVLHNFCGANRHQVGTE</sequence>
<evidence type="ECO:0000259" key="11">
    <source>
        <dbReference type="Pfam" id="PF02108"/>
    </source>
</evidence>
<comment type="similarity">
    <text evidence="3">Belongs to the FliH family.</text>
</comment>
<organism evidence="12 13">
    <name type="scientific">Vibrio zhugei</name>
    <dbReference type="NCBI Taxonomy" id="2479546"/>
    <lineage>
        <taxon>Bacteria</taxon>
        <taxon>Pseudomonadati</taxon>
        <taxon>Pseudomonadota</taxon>
        <taxon>Gammaproteobacteria</taxon>
        <taxon>Vibrionales</taxon>
        <taxon>Vibrionaceae</taxon>
        <taxon>Vibrio</taxon>
    </lineage>
</organism>
<feature type="compositionally biased region" description="Polar residues" evidence="10">
    <location>
        <begin position="13"/>
        <end position="24"/>
    </location>
</feature>
<dbReference type="InterPro" id="IPR051472">
    <property type="entry name" value="T3SS_Stator/FliH"/>
</dbReference>
<comment type="function">
    <text evidence="1">Needed for flagellar regrowth and assembly.</text>
</comment>
<evidence type="ECO:0000256" key="10">
    <source>
        <dbReference type="SAM" id="MobiDB-lite"/>
    </source>
</evidence>
<keyword evidence="12" id="KW-0969">Cilium</keyword>
<evidence type="ECO:0000256" key="2">
    <source>
        <dbReference type="ARBA" id="ARBA00004496"/>
    </source>
</evidence>
<keyword evidence="5" id="KW-0813">Transport</keyword>
<dbReference type="Proteomes" id="UP001595384">
    <property type="component" value="Unassembled WGS sequence"/>
</dbReference>
<dbReference type="NCBIfam" id="NF004270">
    <property type="entry name" value="PRK05687.2-1"/>
    <property type="match status" value="1"/>
</dbReference>
<dbReference type="PANTHER" id="PTHR34982">
    <property type="entry name" value="YOP PROTEINS TRANSLOCATION PROTEIN L"/>
    <property type="match status" value="1"/>
</dbReference>
<evidence type="ECO:0000256" key="3">
    <source>
        <dbReference type="ARBA" id="ARBA00006602"/>
    </source>
</evidence>
<protein>
    <recommendedName>
        <fullName evidence="4">Flagellar assembly protein FliH</fullName>
    </recommendedName>
</protein>
<dbReference type="PRINTS" id="PR01003">
    <property type="entry name" value="FLGFLIH"/>
</dbReference>
<keyword evidence="7" id="KW-1005">Bacterial flagellum biogenesis</keyword>
<dbReference type="PANTHER" id="PTHR34982:SF1">
    <property type="entry name" value="FLAGELLAR ASSEMBLY PROTEIN FLIH"/>
    <property type="match status" value="1"/>
</dbReference>
<keyword evidence="8" id="KW-0653">Protein transport</keyword>
<evidence type="ECO:0000313" key="12">
    <source>
        <dbReference type="EMBL" id="MFC3025594.1"/>
    </source>
</evidence>
<dbReference type="Pfam" id="PF02108">
    <property type="entry name" value="FliH"/>
    <property type="match status" value="1"/>
</dbReference>
<proteinExistence type="inferred from homology"/>
<comment type="subcellular location">
    <subcellularLocation>
        <location evidence="2">Cytoplasm</location>
    </subcellularLocation>
</comment>
<feature type="domain" description="Flagellar assembly protein FliH/Type III secretion system HrpE" evidence="11">
    <location>
        <begin position="127"/>
        <end position="253"/>
    </location>
</feature>
<keyword evidence="12" id="KW-0966">Cell projection</keyword>
<evidence type="ECO:0000256" key="5">
    <source>
        <dbReference type="ARBA" id="ARBA00022448"/>
    </source>
</evidence>
<dbReference type="InterPro" id="IPR018035">
    <property type="entry name" value="Flagellar_FliH/T3SS_HrpE"/>
</dbReference>
<evidence type="ECO:0000256" key="6">
    <source>
        <dbReference type="ARBA" id="ARBA00022490"/>
    </source>
</evidence>
<keyword evidence="12" id="KW-0282">Flagellum</keyword>
<feature type="region of interest" description="Disordered" evidence="10">
    <location>
        <begin position="1"/>
        <end position="65"/>
    </location>
</feature>
<dbReference type="NCBIfam" id="NF004267">
    <property type="entry name" value="PRK05687.1-3"/>
    <property type="match status" value="1"/>
</dbReference>
<keyword evidence="13" id="KW-1185">Reference proteome</keyword>
<evidence type="ECO:0000313" key="13">
    <source>
        <dbReference type="Proteomes" id="UP001595384"/>
    </source>
</evidence>
<dbReference type="EMBL" id="JBHRSE010000122">
    <property type="protein sequence ID" value="MFC3025594.1"/>
    <property type="molecule type" value="Genomic_DNA"/>
</dbReference>
<accession>A0ABV7CEQ4</accession>
<evidence type="ECO:0000256" key="1">
    <source>
        <dbReference type="ARBA" id="ARBA00003041"/>
    </source>
</evidence>
<dbReference type="RefSeq" id="WP_123015637.1">
    <property type="nucleotide sequence ID" value="NZ_AP024911.1"/>
</dbReference>
<comment type="caution">
    <text evidence="12">The sequence shown here is derived from an EMBL/GenBank/DDBJ whole genome shotgun (WGS) entry which is preliminary data.</text>
</comment>
<name>A0ABV7CEQ4_9VIBR</name>
<keyword evidence="9" id="KW-1006">Bacterial flagellum protein export</keyword>
<evidence type="ECO:0000256" key="8">
    <source>
        <dbReference type="ARBA" id="ARBA00022927"/>
    </source>
</evidence>
<gene>
    <name evidence="12" type="primary">fliH</name>
    <name evidence="12" type="ORF">ACFODT_17475</name>
</gene>
<dbReference type="InterPro" id="IPR000563">
    <property type="entry name" value="Flag_FliH"/>
</dbReference>
<keyword evidence="6" id="KW-0963">Cytoplasm</keyword>
<evidence type="ECO:0000256" key="9">
    <source>
        <dbReference type="ARBA" id="ARBA00023225"/>
    </source>
</evidence>